<keyword evidence="2" id="KW-1185">Reference proteome</keyword>
<proteinExistence type="predicted"/>
<protein>
    <submittedName>
        <fullName evidence="1">Uncharacterized protein</fullName>
    </submittedName>
</protein>
<name>A0A3N4HUV2_ASCIM</name>
<dbReference type="OrthoDB" id="2425929at2759"/>
<sequence length="65" mass="7286">MSSTQSLVFWVWVCILFLRALCFCFTITVHGVGVGFGFTPFLERIKAGYHSNSCRGSELLGLHML</sequence>
<dbReference type="AlphaFoldDB" id="A0A3N4HUV2"/>
<dbReference type="EMBL" id="ML119723">
    <property type="protein sequence ID" value="RPA77612.1"/>
    <property type="molecule type" value="Genomic_DNA"/>
</dbReference>
<dbReference type="Proteomes" id="UP000275078">
    <property type="component" value="Unassembled WGS sequence"/>
</dbReference>
<gene>
    <name evidence="1" type="ORF">BJ508DRAFT_165620</name>
</gene>
<evidence type="ECO:0000313" key="1">
    <source>
        <dbReference type="EMBL" id="RPA77612.1"/>
    </source>
</evidence>
<accession>A0A3N4HUV2</accession>
<organism evidence="1 2">
    <name type="scientific">Ascobolus immersus RN42</name>
    <dbReference type="NCBI Taxonomy" id="1160509"/>
    <lineage>
        <taxon>Eukaryota</taxon>
        <taxon>Fungi</taxon>
        <taxon>Dikarya</taxon>
        <taxon>Ascomycota</taxon>
        <taxon>Pezizomycotina</taxon>
        <taxon>Pezizomycetes</taxon>
        <taxon>Pezizales</taxon>
        <taxon>Ascobolaceae</taxon>
        <taxon>Ascobolus</taxon>
    </lineage>
</organism>
<reference evidence="1 2" key="1">
    <citation type="journal article" date="2018" name="Nat. Ecol. Evol.">
        <title>Pezizomycetes genomes reveal the molecular basis of ectomycorrhizal truffle lifestyle.</title>
        <authorList>
            <person name="Murat C."/>
            <person name="Payen T."/>
            <person name="Noel B."/>
            <person name="Kuo A."/>
            <person name="Morin E."/>
            <person name="Chen J."/>
            <person name="Kohler A."/>
            <person name="Krizsan K."/>
            <person name="Balestrini R."/>
            <person name="Da Silva C."/>
            <person name="Montanini B."/>
            <person name="Hainaut M."/>
            <person name="Levati E."/>
            <person name="Barry K.W."/>
            <person name="Belfiori B."/>
            <person name="Cichocki N."/>
            <person name="Clum A."/>
            <person name="Dockter R.B."/>
            <person name="Fauchery L."/>
            <person name="Guy J."/>
            <person name="Iotti M."/>
            <person name="Le Tacon F."/>
            <person name="Lindquist E.A."/>
            <person name="Lipzen A."/>
            <person name="Malagnac F."/>
            <person name="Mello A."/>
            <person name="Molinier V."/>
            <person name="Miyauchi S."/>
            <person name="Poulain J."/>
            <person name="Riccioni C."/>
            <person name="Rubini A."/>
            <person name="Sitrit Y."/>
            <person name="Splivallo R."/>
            <person name="Traeger S."/>
            <person name="Wang M."/>
            <person name="Zifcakova L."/>
            <person name="Wipf D."/>
            <person name="Zambonelli A."/>
            <person name="Paolocci F."/>
            <person name="Nowrousian M."/>
            <person name="Ottonello S."/>
            <person name="Baldrian P."/>
            <person name="Spatafora J.W."/>
            <person name="Henrissat B."/>
            <person name="Nagy L.G."/>
            <person name="Aury J.M."/>
            <person name="Wincker P."/>
            <person name="Grigoriev I.V."/>
            <person name="Bonfante P."/>
            <person name="Martin F.M."/>
        </authorList>
    </citation>
    <scope>NUCLEOTIDE SEQUENCE [LARGE SCALE GENOMIC DNA]</scope>
    <source>
        <strain evidence="1 2">RN42</strain>
    </source>
</reference>
<evidence type="ECO:0000313" key="2">
    <source>
        <dbReference type="Proteomes" id="UP000275078"/>
    </source>
</evidence>